<dbReference type="Proteomes" id="UP000828390">
    <property type="component" value="Unassembled WGS sequence"/>
</dbReference>
<sequence length="245" mass="28290">MLTRIHSQTPGGHVFQQTGTIFEMIQDIIKTNVVTKCHDDWTINATSYGKKNAPPRCGHIINVASRFFQQTKTIFELLQYIIETNLLTRKNTPPHSGHVFHQTRIIFELIQDVIKTCVLTKYYEDRTINLASRVLMRENAPPNGGQGFQPTGIIFELVQDICGTNLLTKFLKDRTINVASRVPWWPYFQAIMNIFKLVQDIFKANLLTKFYEDRTINVASKVLTKQMLTPYDTRRTTHEARRTTG</sequence>
<keyword evidence="2" id="KW-1185">Reference proteome</keyword>
<comment type="caution">
    <text evidence="1">The sequence shown here is derived from an EMBL/GenBank/DDBJ whole genome shotgun (WGS) entry which is preliminary data.</text>
</comment>
<proteinExistence type="predicted"/>
<dbReference type="AlphaFoldDB" id="A0A9D4JFY2"/>
<dbReference type="EMBL" id="JAIWYP010000006">
    <property type="protein sequence ID" value="KAH3810410.1"/>
    <property type="molecule type" value="Genomic_DNA"/>
</dbReference>
<name>A0A9D4JFY2_DREPO</name>
<protein>
    <submittedName>
        <fullName evidence="1">Uncharacterized protein</fullName>
    </submittedName>
</protein>
<accession>A0A9D4JFY2</accession>
<gene>
    <name evidence="1" type="ORF">DPMN_138802</name>
</gene>
<evidence type="ECO:0000313" key="1">
    <source>
        <dbReference type="EMBL" id="KAH3810410.1"/>
    </source>
</evidence>
<reference evidence="1" key="1">
    <citation type="journal article" date="2019" name="bioRxiv">
        <title>The Genome of the Zebra Mussel, Dreissena polymorpha: A Resource for Invasive Species Research.</title>
        <authorList>
            <person name="McCartney M.A."/>
            <person name="Auch B."/>
            <person name="Kono T."/>
            <person name="Mallez S."/>
            <person name="Zhang Y."/>
            <person name="Obille A."/>
            <person name="Becker A."/>
            <person name="Abrahante J.E."/>
            <person name="Garbe J."/>
            <person name="Badalamenti J.P."/>
            <person name="Herman A."/>
            <person name="Mangelson H."/>
            <person name="Liachko I."/>
            <person name="Sullivan S."/>
            <person name="Sone E.D."/>
            <person name="Koren S."/>
            <person name="Silverstein K.A.T."/>
            <person name="Beckman K.B."/>
            <person name="Gohl D.M."/>
        </authorList>
    </citation>
    <scope>NUCLEOTIDE SEQUENCE</scope>
    <source>
        <strain evidence="1">Duluth1</strain>
        <tissue evidence="1">Whole animal</tissue>
    </source>
</reference>
<reference evidence="1" key="2">
    <citation type="submission" date="2020-11" db="EMBL/GenBank/DDBJ databases">
        <authorList>
            <person name="McCartney M.A."/>
            <person name="Auch B."/>
            <person name="Kono T."/>
            <person name="Mallez S."/>
            <person name="Becker A."/>
            <person name="Gohl D.M."/>
            <person name="Silverstein K.A.T."/>
            <person name="Koren S."/>
            <person name="Bechman K.B."/>
            <person name="Herman A."/>
            <person name="Abrahante J.E."/>
            <person name="Garbe J."/>
        </authorList>
    </citation>
    <scope>NUCLEOTIDE SEQUENCE</scope>
    <source>
        <strain evidence="1">Duluth1</strain>
        <tissue evidence="1">Whole animal</tissue>
    </source>
</reference>
<organism evidence="1 2">
    <name type="scientific">Dreissena polymorpha</name>
    <name type="common">Zebra mussel</name>
    <name type="synonym">Mytilus polymorpha</name>
    <dbReference type="NCBI Taxonomy" id="45954"/>
    <lineage>
        <taxon>Eukaryota</taxon>
        <taxon>Metazoa</taxon>
        <taxon>Spiralia</taxon>
        <taxon>Lophotrochozoa</taxon>
        <taxon>Mollusca</taxon>
        <taxon>Bivalvia</taxon>
        <taxon>Autobranchia</taxon>
        <taxon>Heteroconchia</taxon>
        <taxon>Euheterodonta</taxon>
        <taxon>Imparidentia</taxon>
        <taxon>Neoheterodontei</taxon>
        <taxon>Myida</taxon>
        <taxon>Dreissenoidea</taxon>
        <taxon>Dreissenidae</taxon>
        <taxon>Dreissena</taxon>
    </lineage>
</organism>
<evidence type="ECO:0000313" key="2">
    <source>
        <dbReference type="Proteomes" id="UP000828390"/>
    </source>
</evidence>